<keyword evidence="9 10" id="KW-0998">Cell outer membrane</keyword>
<evidence type="ECO:0000256" key="4">
    <source>
        <dbReference type="ARBA" id="ARBA00022692"/>
    </source>
</evidence>
<dbReference type="Gene3D" id="2.170.130.10">
    <property type="entry name" value="TonB-dependent receptor, plug domain"/>
    <property type="match status" value="1"/>
</dbReference>
<name>A0A4Q1K4I1_9FLAO</name>
<evidence type="ECO:0000313" key="17">
    <source>
        <dbReference type="Proteomes" id="UP000290283"/>
    </source>
</evidence>
<dbReference type="PANTHER" id="PTHR30069:SF29">
    <property type="entry name" value="HEMOGLOBIN AND HEMOGLOBIN-HAPTOGLOBIN-BINDING PROTEIN 1-RELATED"/>
    <property type="match status" value="1"/>
</dbReference>
<evidence type="ECO:0000256" key="12">
    <source>
        <dbReference type="SAM" id="MobiDB-lite"/>
    </source>
</evidence>
<dbReference type="InterPro" id="IPR008969">
    <property type="entry name" value="CarboxyPept-like_regulatory"/>
</dbReference>
<feature type="signal peptide" evidence="13">
    <location>
        <begin position="1"/>
        <end position="22"/>
    </location>
</feature>
<gene>
    <name evidence="16" type="ORF">EQG63_00595</name>
</gene>
<dbReference type="EMBL" id="SBKO01000001">
    <property type="protein sequence ID" value="RXR20462.1"/>
    <property type="molecule type" value="Genomic_DNA"/>
</dbReference>
<feature type="domain" description="TonB-dependent receptor plug" evidence="15">
    <location>
        <begin position="117"/>
        <end position="223"/>
    </location>
</feature>
<dbReference type="OrthoDB" id="9768177at2"/>
<keyword evidence="5 13" id="KW-0732">Signal</keyword>
<keyword evidence="2 10" id="KW-0813">Transport</keyword>
<dbReference type="InterPro" id="IPR000531">
    <property type="entry name" value="Beta-barrel_TonB"/>
</dbReference>
<organism evidence="16 17">
    <name type="scientific">Flavobacterium amnicola</name>
    <dbReference type="NCBI Taxonomy" id="2506422"/>
    <lineage>
        <taxon>Bacteria</taxon>
        <taxon>Pseudomonadati</taxon>
        <taxon>Bacteroidota</taxon>
        <taxon>Flavobacteriia</taxon>
        <taxon>Flavobacteriales</taxon>
        <taxon>Flavobacteriaceae</taxon>
        <taxon>Flavobacterium</taxon>
    </lineage>
</organism>
<evidence type="ECO:0000256" key="11">
    <source>
        <dbReference type="RuleBase" id="RU003357"/>
    </source>
</evidence>
<evidence type="ECO:0000259" key="14">
    <source>
        <dbReference type="Pfam" id="PF00593"/>
    </source>
</evidence>
<reference evidence="17" key="1">
    <citation type="submission" date="2019-01" db="EMBL/GenBank/DDBJ databases">
        <title>Cytophagaceae bacterium strain CAR-16.</title>
        <authorList>
            <person name="Chen W.-M."/>
        </authorList>
    </citation>
    <scope>NUCLEOTIDE SEQUENCE [LARGE SCALE GENOMIC DNA]</scope>
    <source>
        <strain evidence="17">LLJ-11</strain>
    </source>
</reference>
<keyword evidence="17" id="KW-1185">Reference proteome</keyword>
<dbReference type="GO" id="GO:0044718">
    <property type="term" value="P:siderophore transmembrane transport"/>
    <property type="evidence" value="ECO:0007669"/>
    <property type="project" value="TreeGrafter"/>
</dbReference>
<dbReference type="GO" id="GO:0009279">
    <property type="term" value="C:cell outer membrane"/>
    <property type="evidence" value="ECO:0007669"/>
    <property type="project" value="UniProtKB-SubCell"/>
</dbReference>
<dbReference type="NCBIfam" id="TIGR04056">
    <property type="entry name" value="OMP_RagA_SusC"/>
    <property type="match status" value="1"/>
</dbReference>
<dbReference type="RefSeq" id="WP_129433204.1">
    <property type="nucleotide sequence ID" value="NZ_SBKO01000001.1"/>
</dbReference>
<dbReference type="Pfam" id="PF13715">
    <property type="entry name" value="CarbopepD_reg_2"/>
    <property type="match status" value="1"/>
</dbReference>
<dbReference type="Proteomes" id="UP000290283">
    <property type="component" value="Unassembled WGS sequence"/>
</dbReference>
<evidence type="ECO:0000256" key="1">
    <source>
        <dbReference type="ARBA" id="ARBA00004571"/>
    </source>
</evidence>
<dbReference type="Gene3D" id="2.40.170.20">
    <property type="entry name" value="TonB-dependent receptor, beta-barrel domain"/>
    <property type="match status" value="1"/>
</dbReference>
<feature type="domain" description="TonB-dependent receptor-like beta-barrel" evidence="14">
    <location>
        <begin position="407"/>
        <end position="789"/>
    </location>
</feature>
<keyword evidence="6 11" id="KW-0798">TonB box</keyword>
<dbReference type="InterPro" id="IPR039426">
    <property type="entry name" value="TonB-dep_rcpt-like"/>
</dbReference>
<evidence type="ECO:0000256" key="7">
    <source>
        <dbReference type="ARBA" id="ARBA00023136"/>
    </source>
</evidence>
<dbReference type="Gene3D" id="2.60.40.1120">
    <property type="entry name" value="Carboxypeptidase-like, regulatory domain"/>
    <property type="match status" value="1"/>
</dbReference>
<dbReference type="InterPro" id="IPR023996">
    <property type="entry name" value="TonB-dep_OMP_SusC/RagA"/>
</dbReference>
<dbReference type="Pfam" id="PF00593">
    <property type="entry name" value="TonB_dep_Rec_b-barrel"/>
    <property type="match status" value="1"/>
</dbReference>
<proteinExistence type="inferred from homology"/>
<evidence type="ECO:0000259" key="15">
    <source>
        <dbReference type="Pfam" id="PF07715"/>
    </source>
</evidence>
<dbReference type="InterPro" id="IPR037066">
    <property type="entry name" value="Plug_dom_sf"/>
</dbReference>
<feature type="region of interest" description="Disordered" evidence="12">
    <location>
        <begin position="1008"/>
        <end position="1030"/>
    </location>
</feature>
<dbReference type="InterPro" id="IPR012910">
    <property type="entry name" value="Plug_dom"/>
</dbReference>
<evidence type="ECO:0000256" key="6">
    <source>
        <dbReference type="ARBA" id="ARBA00023077"/>
    </source>
</evidence>
<evidence type="ECO:0000256" key="8">
    <source>
        <dbReference type="ARBA" id="ARBA00023170"/>
    </source>
</evidence>
<feature type="compositionally biased region" description="Low complexity" evidence="12">
    <location>
        <begin position="1010"/>
        <end position="1025"/>
    </location>
</feature>
<feature type="chain" id="PRO_5020429408" evidence="13">
    <location>
        <begin position="23"/>
        <end position="1048"/>
    </location>
</feature>
<keyword evidence="8" id="KW-0675">Receptor</keyword>
<dbReference type="AlphaFoldDB" id="A0A4Q1K4I1"/>
<dbReference type="InterPro" id="IPR036942">
    <property type="entry name" value="Beta-barrel_TonB_sf"/>
</dbReference>
<accession>A0A4Q1K4I1</accession>
<keyword evidence="3 10" id="KW-1134">Transmembrane beta strand</keyword>
<evidence type="ECO:0000256" key="2">
    <source>
        <dbReference type="ARBA" id="ARBA00022448"/>
    </source>
</evidence>
<dbReference type="SUPFAM" id="SSF49464">
    <property type="entry name" value="Carboxypeptidase regulatory domain-like"/>
    <property type="match status" value="1"/>
</dbReference>
<comment type="caution">
    <text evidence="16">The sequence shown here is derived from an EMBL/GenBank/DDBJ whole genome shotgun (WGS) entry which is preliminary data.</text>
</comment>
<sequence>MRSKFKWIFTLLMALTMQFSFAQEKTITGVVSDASGPLPGVNVVVKGTQRGVSTGFDGSYSIKAKEGETLVYSFMGMRDFSKVVGASNVMNTVLQDATTSLTEVVVTAVGIKKSVGSITSSSEQVKAKELTQAQNPNVISALAGKVSGLQIINTGNGVNQNNRVQLRAPNSITGDNNALVVIDNAISTLDVLSRIPTENIESVNVMKGKQGAALYGSDGRNGVIIVSTKRGTTGDKVKVTLNSSVDFEDVNFIAQRQTRYGQGWSGSHVSYENGAWGAEFDGTIKAVGMVQANGQYIYAPYSPIKDNIKKFFNTGNVYQNNINISGGNLDKGFVNFTYNNQRTEFVVKGDELSRNSLTFRAGKKLNKFTVEGKVNYAYTKSTTTTQALLQELYQAATNIPVEQFENSGNEGAWTSYYRNPYWMRNNIRFNDDITDVNPQFNVNYEINKNINVNALLDYNIRNSADSYYRNGYTDLLQLGGGDHSTISQIDQTTANRYKLYSDLMVNFKYDLTSLIGFKGNIGMNNQAFNSKRAYVGGDDLVIPGFYNITNISSAPRTFTRTTTAYNNERFSNNAKFQRRSQGLFVNADFNLGEYLFLNLTGRKDWESRLTGDKTPTNTYFYPSAGISFVPTALESLKDGKILNSAKLTASYVKTGSAFPGDNGIYGINELGQLGTGYPFGSNSSFQQFVSITDPGLKPEFTETIEFSGKFGFLADRIIFGGSYYTEKNTDLITGITPSNTSGLANFLTNIGETSTKGFEVDLEFFPIRNDNFKWSNQFGFSTYKTTVDKVTDQSDEVSIFDNGEAGIFAVKGEEFPLIKGTAYERDPSGRVIIDAATGNPVRATEYKVLGKATPDYILNYNGYVDYKGLRLGVVMDYRTGHQFYAETKDWLSWSGHLYESAINGRQGFIYPNSVIETAPGVYTTNTNVVTGGTTYSSFLSYFQDEYADIAENSVLDATALKIREISLSYTLPAKLLTGTTLSNVKFGVNARNPFIFLAKENRGYADPEFSNSGATSAAGTTNTNSQGFSPIGKYPQTRTIGFNINVSF</sequence>
<dbReference type="SUPFAM" id="SSF56935">
    <property type="entry name" value="Porins"/>
    <property type="match status" value="1"/>
</dbReference>
<evidence type="ECO:0000256" key="5">
    <source>
        <dbReference type="ARBA" id="ARBA00022729"/>
    </source>
</evidence>
<evidence type="ECO:0000256" key="13">
    <source>
        <dbReference type="SAM" id="SignalP"/>
    </source>
</evidence>
<keyword evidence="7 10" id="KW-0472">Membrane</keyword>
<dbReference type="GO" id="GO:0015344">
    <property type="term" value="F:siderophore uptake transmembrane transporter activity"/>
    <property type="evidence" value="ECO:0007669"/>
    <property type="project" value="TreeGrafter"/>
</dbReference>
<evidence type="ECO:0000256" key="9">
    <source>
        <dbReference type="ARBA" id="ARBA00023237"/>
    </source>
</evidence>
<comment type="similarity">
    <text evidence="10 11">Belongs to the TonB-dependent receptor family.</text>
</comment>
<dbReference type="PROSITE" id="PS52016">
    <property type="entry name" value="TONB_DEPENDENT_REC_3"/>
    <property type="match status" value="1"/>
</dbReference>
<evidence type="ECO:0000313" key="16">
    <source>
        <dbReference type="EMBL" id="RXR20462.1"/>
    </source>
</evidence>
<evidence type="ECO:0000256" key="3">
    <source>
        <dbReference type="ARBA" id="ARBA00022452"/>
    </source>
</evidence>
<evidence type="ECO:0000256" key="10">
    <source>
        <dbReference type="PROSITE-ProRule" id="PRU01360"/>
    </source>
</evidence>
<dbReference type="PANTHER" id="PTHR30069">
    <property type="entry name" value="TONB-DEPENDENT OUTER MEMBRANE RECEPTOR"/>
    <property type="match status" value="1"/>
</dbReference>
<dbReference type="Pfam" id="PF07715">
    <property type="entry name" value="Plug"/>
    <property type="match status" value="1"/>
</dbReference>
<keyword evidence="4 10" id="KW-0812">Transmembrane</keyword>
<comment type="subcellular location">
    <subcellularLocation>
        <location evidence="1 10">Cell outer membrane</location>
        <topology evidence="1 10">Multi-pass membrane protein</topology>
    </subcellularLocation>
</comment>
<protein>
    <submittedName>
        <fullName evidence="16">SusC/RagA family TonB-linked outer membrane protein</fullName>
    </submittedName>
</protein>